<dbReference type="PANTHER" id="PTHR36919:SF3">
    <property type="entry name" value="BLL5882 PROTEIN"/>
    <property type="match status" value="1"/>
</dbReference>
<proteinExistence type="predicted"/>
<protein>
    <submittedName>
        <fullName evidence="3">Uncharacterized conserved protein, DUF2147 family</fullName>
    </submittedName>
</protein>
<dbReference type="PANTHER" id="PTHR36919">
    <property type="entry name" value="BLR1215 PROTEIN"/>
    <property type="match status" value="1"/>
</dbReference>
<evidence type="ECO:0000259" key="2">
    <source>
        <dbReference type="Pfam" id="PF09917"/>
    </source>
</evidence>
<dbReference type="STRING" id="490188.SAMN04488068_1150"/>
<dbReference type="RefSeq" id="WP_084083181.1">
    <property type="nucleotide sequence ID" value="NZ_FQWZ01000002.1"/>
</dbReference>
<dbReference type="InterPro" id="IPR019223">
    <property type="entry name" value="DUF2147"/>
</dbReference>
<dbReference type="Gene3D" id="2.40.128.520">
    <property type="match status" value="1"/>
</dbReference>
<dbReference type="Proteomes" id="UP000199758">
    <property type="component" value="Unassembled WGS sequence"/>
</dbReference>
<keyword evidence="4" id="KW-1185">Reference proteome</keyword>
<name>A0A1M5LYL2_9GAMM</name>
<dbReference type="PROSITE" id="PS51257">
    <property type="entry name" value="PROKAR_LIPOPROTEIN"/>
    <property type="match status" value="1"/>
</dbReference>
<accession>A0A1M5LYL2</accession>
<organism evidence="3 4">
    <name type="scientific">Hydrocarboniphaga daqingensis</name>
    <dbReference type="NCBI Taxonomy" id="490188"/>
    <lineage>
        <taxon>Bacteria</taxon>
        <taxon>Pseudomonadati</taxon>
        <taxon>Pseudomonadota</taxon>
        <taxon>Gammaproteobacteria</taxon>
        <taxon>Nevskiales</taxon>
        <taxon>Nevskiaceae</taxon>
        <taxon>Hydrocarboniphaga</taxon>
    </lineage>
</organism>
<keyword evidence="1" id="KW-0732">Signal</keyword>
<evidence type="ECO:0000256" key="1">
    <source>
        <dbReference type="SAM" id="SignalP"/>
    </source>
</evidence>
<sequence>MTRVRMRPAIAALIVAACIAPCTAAADADADPAPTAPDLRGIWYAYEAADQTTSTIELSLDAGRLSGRMLAIAGADGQPRNWRCERCDGDLHQAPVVGARFLRDLKPDQGRWIDGDVVDLRPGLTQGVHAKAELALDEQGRLTLLGYRGLRSLGQSRVWTRDKTERR</sequence>
<evidence type="ECO:0000313" key="3">
    <source>
        <dbReference type="EMBL" id="SHG69739.1"/>
    </source>
</evidence>
<dbReference type="AlphaFoldDB" id="A0A1M5LYL2"/>
<feature type="domain" description="DUF2147" evidence="2">
    <location>
        <begin position="41"/>
        <end position="161"/>
    </location>
</feature>
<gene>
    <name evidence="3" type="ORF">SAMN04488068_1150</name>
</gene>
<evidence type="ECO:0000313" key="4">
    <source>
        <dbReference type="Proteomes" id="UP000199758"/>
    </source>
</evidence>
<dbReference type="Pfam" id="PF09917">
    <property type="entry name" value="DUF2147"/>
    <property type="match status" value="1"/>
</dbReference>
<feature type="signal peptide" evidence="1">
    <location>
        <begin position="1"/>
        <end position="24"/>
    </location>
</feature>
<dbReference type="OrthoDB" id="9814399at2"/>
<reference evidence="3 4" key="1">
    <citation type="submission" date="2016-11" db="EMBL/GenBank/DDBJ databases">
        <authorList>
            <person name="Jaros S."/>
            <person name="Januszkiewicz K."/>
            <person name="Wedrychowicz H."/>
        </authorList>
    </citation>
    <scope>NUCLEOTIDE SEQUENCE [LARGE SCALE GENOMIC DNA]</scope>
    <source>
        <strain evidence="3 4">CGMCC 1.7049</strain>
    </source>
</reference>
<feature type="chain" id="PRO_5012251656" evidence="1">
    <location>
        <begin position="25"/>
        <end position="167"/>
    </location>
</feature>
<dbReference type="EMBL" id="FQWZ01000002">
    <property type="protein sequence ID" value="SHG69739.1"/>
    <property type="molecule type" value="Genomic_DNA"/>
</dbReference>